<evidence type="ECO:0000256" key="9">
    <source>
        <dbReference type="ARBA" id="ARBA00022989"/>
    </source>
</evidence>
<reference evidence="15 16" key="1">
    <citation type="submission" date="2020-08" db="EMBL/GenBank/DDBJ databases">
        <title>Genomic Encyclopedia of Type Strains, Phase IV (KMG-IV): sequencing the most valuable type-strain genomes for metagenomic binning, comparative biology and taxonomic classification.</title>
        <authorList>
            <person name="Goeker M."/>
        </authorList>
    </citation>
    <scope>NUCLEOTIDE SEQUENCE [LARGE SCALE GENOMIC DNA]</scope>
    <source>
        <strain evidence="15 16">DSM 29050</strain>
    </source>
</reference>
<comment type="cofactor">
    <cofactor evidence="1">
        <name>heme b</name>
        <dbReference type="ChEBI" id="CHEBI:60344"/>
    </cofactor>
</comment>
<gene>
    <name evidence="15" type="ORF">GGR91_001708</name>
</gene>
<evidence type="ECO:0000259" key="14">
    <source>
        <dbReference type="Pfam" id="PF01292"/>
    </source>
</evidence>
<dbReference type="InterPro" id="IPR011577">
    <property type="entry name" value="Cyt_b561_bac/Ni-Hgenase"/>
</dbReference>
<evidence type="ECO:0000256" key="5">
    <source>
        <dbReference type="ARBA" id="ARBA00022617"/>
    </source>
</evidence>
<feature type="transmembrane region" description="Helical" evidence="13">
    <location>
        <begin position="141"/>
        <end position="158"/>
    </location>
</feature>
<evidence type="ECO:0000256" key="2">
    <source>
        <dbReference type="ARBA" id="ARBA00004651"/>
    </source>
</evidence>
<dbReference type="Proteomes" id="UP000581447">
    <property type="component" value="Unassembled WGS sequence"/>
</dbReference>
<dbReference type="Pfam" id="PF01292">
    <property type="entry name" value="Ni_hydr_CYTB"/>
    <property type="match status" value="1"/>
</dbReference>
<proteinExistence type="inferred from homology"/>
<keyword evidence="9 13" id="KW-1133">Transmembrane helix</keyword>
<keyword evidence="16" id="KW-1185">Reference proteome</keyword>
<organism evidence="15 16">
    <name type="scientific">Sphingorhabdus rigui</name>
    <dbReference type="NCBI Taxonomy" id="1282858"/>
    <lineage>
        <taxon>Bacteria</taxon>
        <taxon>Pseudomonadati</taxon>
        <taxon>Pseudomonadota</taxon>
        <taxon>Alphaproteobacteria</taxon>
        <taxon>Sphingomonadales</taxon>
        <taxon>Sphingomonadaceae</taxon>
        <taxon>Sphingorhabdus</taxon>
    </lineage>
</organism>
<evidence type="ECO:0000256" key="12">
    <source>
        <dbReference type="ARBA" id="ARBA00037975"/>
    </source>
</evidence>
<feature type="transmembrane region" description="Helical" evidence="13">
    <location>
        <begin position="46"/>
        <end position="64"/>
    </location>
</feature>
<evidence type="ECO:0000313" key="15">
    <source>
        <dbReference type="EMBL" id="MBB3943450.1"/>
    </source>
</evidence>
<sequence>MAKYSKIAILFHWLIAILIGANILLANLAEDLPRAARAAYMSPHKAIGISILILTVGRILWRLTHRPPALPDKITGWQAKAGHSVHILFYVLMIVMPLTGWLMIGANGKAAPVDFFGLFTLDMAVGKNAMLADLGHEGHEILATPLLVLIGLHVLGALKHQFIDKMPFVQRMWP</sequence>
<accession>A0A840B3G9</accession>
<evidence type="ECO:0000256" key="13">
    <source>
        <dbReference type="SAM" id="Phobius"/>
    </source>
</evidence>
<comment type="similarity">
    <text evidence="12">Belongs to the cytochrome b561 family.</text>
</comment>
<dbReference type="InterPro" id="IPR016174">
    <property type="entry name" value="Di-haem_cyt_TM"/>
</dbReference>
<dbReference type="GO" id="GO:0009055">
    <property type="term" value="F:electron transfer activity"/>
    <property type="evidence" value="ECO:0007669"/>
    <property type="project" value="InterPro"/>
</dbReference>
<evidence type="ECO:0000313" key="16">
    <source>
        <dbReference type="Proteomes" id="UP000581447"/>
    </source>
</evidence>
<dbReference type="GO" id="GO:0020037">
    <property type="term" value="F:heme binding"/>
    <property type="evidence" value="ECO:0007669"/>
    <property type="project" value="TreeGrafter"/>
</dbReference>
<evidence type="ECO:0000256" key="8">
    <source>
        <dbReference type="ARBA" id="ARBA00022982"/>
    </source>
</evidence>
<name>A0A840B3G9_9SPHN</name>
<feature type="domain" description="Cytochrome b561 bacterial/Ni-hydrogenase" evidence="14">
    <location>
        <begin position="4"/>
        <end position="174"/>
    </location>
</feature>
<feature type="transmembrane region" description="Helical" evidence="13">
    <location>
        <begin position="7"/>
        <end position="26"/>
    </location>
</feature>
<keyword evidence="11 13" id="KW-0472">Membrane</keyword>
<evidence type="ECO:0000256" key="11">
    <source>
        <dbReference type="ARBA" id="ARBA00023136"/>
    </source>
</evidence>
<comment type="caution">
    <text evidence="15">The sequence shown here is derived from an EMBL/GenBank/DDBJ whole genome shotgun (WGS) entry which is preliminary data.</text>
</comment>
<dbReference type="EMBL" id="JACIEA010000002">
    <property type="protein sequence ID" value="MBB3943450.1"/>
    <property type="molecule type" value="Genomic_DNA"/>
</dbReference>
<protein>
    <submittedName>
        <fullName evidence="15">Cytochrome b561</fullName>
    </submittedName>
</protein>
<feature type="transmembrane region" description="Helical" evidence="13">
    <location>
        <begin position="85"/>
        <end position="104"/>
    </location>
</feature>
<evidence type="ECO:0000256" key="3">
    <source>
        <dbReference type="ARBA" id="ARBA00022448"/>
    </source>
</evidence>
<dbReference type="PANTHER" id="PTHR30529:SF1">
    <property type="entry name" value="CYTOCHROME B561 HOMOLOG 2"/>
    <property type="match status" value="1"/>
</dbReference>
<evidence type="ECO:0000256" key="10">
    <source>
        <dbReference type="ARBA" id="ARBA00023004"/>
    </source>
</evidence>
<dbReference type="RefSeq" id="WP_183941767.1">
    <property type="nucleotide sequence ID" value="NZ_BAABBG010000005.1"/>
</dbReference>
<dbReference type="GO" id="GO:0022904">
    <property type="term" value="P:respiratory electron transport chain"/>
    <property type="evidence" value="ECO:0007669"/>
    <property type="project" value="InterPro"/>
</dbReference>
<keyword evidence="8" id="KW-0249">Electron transport</keyword>
<dbReference type="PANTHER" id="PTHR30529">
    <property type="entry name" value="CYTOCHROME B561"/>
    <property type="match status" value="1"/>
</dbReference>
<dbReference type="InterPro" id="IPR052168">
    <property type="entry name" value="Cytochrome_b561_oxidase"/>
</dbReference>
<dbReference type="SUPFAM" id="SSF81342">
    <property type="entry name" value="Transmembrane di-heme cytochromes"/>
    <property type="match status" value="1"/>
</dbReference>
<keyword evidence="7" id="KW-0479">Metal-binding</keyword>
<comment type="subcellular location">
    <subcellularLocation>
        <location evidence="2">Cell membrane</location>
        <topology evidence="2">Multi-pass membrane protein</topology>
    </subcellularLocation>
</comment>
<dbReference type="GO" id="GO:0046872">
    <property type="term" value="F:metal ion binding"/>
    <property type="evidence" value="ECO:0007669"/>
    <property type="project" value="UniProtKB-KW"/>
</dbReference>
<evidence type="ECO:0000256" key="4">
    <source>
        <dbReference type="ARBA" id="ARBA00022475"/>
    </source>
</evidence>
<keyword evidence="10" id="KW-0408">Iron</keyword>
<dbReference type="AlphaFoldDB" id="A0A840B3G9"/>
<keyword evidence="3" id="KW-0813">Transport</keyword>
<evidence type="ECO:0000256" key="6">
    <source>
        <dbReference type="ARBA" id="ARBA00022692"/>
    </source>
</evidence>
<dbReference type="GO" id="GO:0005886">
    <property type="term" value="C:plasma membrane"/>
    <property type="evidence" value="ECO:0007669"/>
    <property type="project" value="UniProtKB-SubCell"/>
</dbReference>
<evidence type="ECO:0000256" key="7">
    <source>
        <dbReference type="ARBA" id="ARBA00022723"/>
    </source>
</evidence>
<evidence type="ECO:0000256" key="1">
    <source>
        <dbReference type="ARBA" id="ARBA00001970"/>
    </source>
</evidence>
<keyword evidence="4" id="KW-1003">Cell membrane</keyword>
<keyword evidence="6 13" id="KW-0812">Transmembrane</keyword>
<keyword evidence="5" id="KW-0349">Heme</keyword>